<dbReference type="InterPro" id="IPR036388">
    <property type="entry name" value="WH-like_DNA-bd_sf"/>
</dbReference>
<keyword evidence="4" id="KW-0804">Transcription</keyword>
<dbReference type="PROSITE" id="PS50931">
    <property type="entry name" value="HTH_LYSR"/>
    <property type="match status" value="1"/>
</dbReference>
<dbReference type="Pfam" id="PF03466">
    <property type="entry name" value="LysR_substrate"/>
    <property type="match status" value="1"/>
</dbReference>
<dbReference type="Gene3D" id="1.10.10.10">
    <property type="entry name" value="Winged helix-like DNA-binding domain superfamily/Winged helix DNA-binding domain"/>
    <property type="match status" value="1"/>
</dbReference>
<dbReference type="InterPro" id="IPR000847">
    <property type="entry name" value="LysR_HTH_N"/>
</dbReference>
<proteinExistence type="inferred from homology"/>
<dbReference type="Pfam" id="PF00126">
    <property type="entry name" value="HTH_1"/>
    <property type="match status" value="1"/>
</dbReference>
<dbReference type="InterPro" id="IPR058163">
    <property type="entry name" value="LysR-type_TF_proteobact-type"/>
</dbReference>
<keyword evidence="3" id="KW-0238">DNA-binding</keyword>
<dbReference type="PANTHER" id="PTHR30537:SF5">
    <property type="entry name" value="HTH-TYPE TRANSCRIPTIONAL ACTIVATOR TTDR-RELATED"/>
    <property type="match status" value="1"/>
</dbReference>
<dbReference type="Proteomes" id="UP001164712">
    <property type="component" value="Chromosome"/>
</dbReference>
<evidence type="ECO:0000313" key="6">
    <source>
        <dbReference type="EMBL" id="WAT01947.1"/>
    </source>
</evidence>
<dbReference type="SUPFAM" id="SSF46785">
    <property type="entry name" value="Winged helix' DNA-binding domain"/>
    <property type="match status" value="1"/>
</dbReference>
<dbReference type="RefSeq" id="WP_045047004.1">
    <property type="nucleotide sequence ID" value="NZ_CP114058.1"/>
</dbReference>
<gene>
    <name evidence="6" type="ORF">O1V66_04410</name>
</gene>
<dbReference type="EMBL" id="CP114058">
    <property type="protein sequence ID" value="WAT01947.1"/>
    <property type="molecule type" value="Genomic_DNA"/>
</dbReference>
<evidence type="ECO:0000256" key="1">
    <source>
        <dbReference type="ARBA" id="ARBA00009437"/>
    </source>
</evidence>
<keyword evidence="2" id="KW-0805">Transcription regulation</keyword>
<dbReference type="InterPro" id="IPR036390">
    <property type="entry name" value="WH_DNA-bd_sf"/>
</dbReference>
<evidence type="ECO:0000256" key="4">
    <source>
        <dbReference type="ARBA" id="ARBA00023163"/>
    </source>
</evidence>
<accession>A0ABY7HSH8</accession>
<dbReference type="Gene3D" id="3.40.190.290">
    <property type="match status" value="1"/>
</dbReference>
<dbReference type="SUPFAM" id="SSF53850">
    <property type="entry name" value="Periplasmic binding protein-like II"/>
    <property type="match status" value="1"/>
</dbReference>
<keyword evidence="7" id="KW-1185">Reference proteome</keyword>
<name>A0ABY7HSH8_9GAMM</name>
<comment type="similarity">
    <text evidence="1">Belongs to the LysR transcriptional regulatory family.</text>
</comment>
<feature type="domain" description="HTH lysR-type" evidence="5">
    <location>
        <begin position="1"/>
        <end position="59"/>
    </location>
</feature>
<reference evidence="6" key="1">
    <citation type="submission" date="2022-12" db="EMBL/GenBank/DDBJ databases">
        <title>Complete genome sequence of an Australian strain of Rouxiella badensis DAR84756 and resolution of the R. badensis DSM100043 and R. chamberiensis DSM28324 genomes.</title>
        <authorList>
            <person name="Paul S."/>
            <person name="Anderson P.J."/>
            <person name="Maynard G."/>
            <person name="Dyall-Smith M."/>
            <person name="Kudinha T."/>
        </authorList>
    </citation>
    <scope>NUCLEOTIDE SEQUENCE</scope>
    <source>
        <strain evidence="6">DSM 28324</strain>
    </source>
</reference>
<evidence type="ECO:0000256" key="3">
    <source>
        <dbReference type="ARBA" id="ARBA00023125"/>
    </source>
</evidence>
<organism evidence="6 7">
    <name type="scientific">Rouxiella chamberiensis</name>
    <dbReference type="NCBI Taxonomy" id="1513468"/>
    <lineage>
        <taxon>Bacteria</taxon>
        <taxon>Pseudomonadati</taxon>
        <taxon>Pseudomonadota</taxon>
        <taxon>Gammaproteobacteria</taxon>
        <taxon>Enterobacterales</taxon>
        <taxon>Yersiniaceae</taxon>
        <taxon>Rouxiella</taxon>
    </lineage>
</organism>
<dbReference type="PANTHER" id="PTHR30537">
    <property type="entry name" value="HTH-TYPE TRANSCRIPTIONAL REGULATOR"/>
    <property type="match status" value="1"/>
</dbReference>
<protein>
    <submittedName>
        <fullName evidence="6">LysR family transcriptional regulator</fullName>
    </submittedName>
</protein>
<sequence length="295" mass="32751">MNTLRGMEVFVAVVEAGSFSEAAKRLDISSVSVGKVVAQMETRLQARLLQRNTRRQTLTEAGSAWYQESLQVLGALRGAEQRIESLRRFPAGSLRISSSTTLGSCIIAELCTAFQQAFPDVLIELELSDRFVDVIAEGYDFAFRVGELAADTPWVARRIGEYRMVIAASPAYLEQFGVPTSLAQLAEHRCLRYSHWNKRNAWRSGDHLIWPENATFLCNDGQALRQAALAGAGLVLQPHLLLAEDIADGKLVTVLNDALPPPRPVHLLWNQDRHITAKHQSFVNWVADHAPQALQ</sequence>
<dbReference type="InterPro" id="IPR005119">
    <property type="entry name" value="LysR_subst-bd"/>
</dbReference>
<evidence type="ECO:0000259" key="5">
    <source>
        <dbReference type="PROSITE" id="PS50931"/>
    </source>
</evidence>
<evidence type="ECO:0000256" key="2">
    <source>
        <dbReference type="ARBA" id="ARBA00023015"/>
    </source>
</evidence>
<evidence type="ECO:0000313" key="7">
    <source>
        <dbReference type="Proteomes" id="UP001164712"/>
    </source>
</evidence>